<feature type="compositionally biased region" description="Pro residues" evidence="1">
    <location>
        <begin position="188"/>
        <end position="197"/>
    </location>
</feature>
<evidence type="ECO:0000313" key="3">
    <source>
        <dbReference type="Proteomes" id="UP000775547"/>
    </source>
</evidence>
<reference evidence="2" key="1">
    <citation type="submission" date="2020-07" db="EMBL/GenBank/DDBJ databases">
        <authorList>
            <person name="Nieuwenhuis M."/>
            <person name="Van De Peppel L.J.J."/>
        </authorList>
    </citation>
    <scope>NUCLEOTIDE SEQUENCE</scope>
    <source>
        <strain evidence="2">AP01</strain>
        <tissue evidence="2">Mycelium</tissue>
    </source>
</reference>
<feature type="compositionally biased region" description="Acidic residues" evidence="1">
    <location>
        <begin position="135"/>
        <end position="144"/>
    </location>
</feature>
<comment type="caution">
    <text evidence="2">The sequence shown here is derived from an EMBL/GenBank/DDBJ whole genome shotgun (WGS) entry which is preliminary data.</text>
</comment>
<feature type="compositionally biased region" description="Polar residues" evidence="1">
    <location>
        <begin position="313"/>
        <end position="339"/>
    </location>
</feature>
<feature type="compositionally biased region" description="Basic and acidic residues" evidence="1">
    <location>
        <begin position="145"/>
        <end position="156"/>
    </location>
</feature>
<gene>
    <name evidence="2" type="ORF">DXG03_002180</name>
</gene>
<accession>A0A9P7GDQ0</accession>
<evidence type="ECO:0000313" key="2">
    <source>
        <dbReference type="EMBL" id="KAG5646803.1"/>
    </source>
</evidence>
<feature type="compositionally biased region" description="Acidic residues" evidence="1">
    <location>
        <begin position="108"/>
        <end position="117"/>
    </location>
</feature>
<feature type="region of interest" description="Disordered" evidence="1">
    <location>
        <begin position="1"/>
        <end position="300"/>
    </location>
</feature>
<feature type="region of interest" description="Disordered" evidence="1">
    <location>
        <begin position="313"/>
        <end position="359"/>
    </location>
</feature>
<feature type="compositionally biased region" description="Basic and acidic residues" evidence="1">
    <location>
        <begin position="198"/>
        <end position="211"/>
    </location>
</feature>
<feature type="compositionally biased region" description="Low complexity" evidence="1">
    <location>
        <begin position="350"/>
        <end position="359"/>
    </location>
</feature>
<organism evidence="2 3">
    <name type="scientific">Asterophora parasitica</name>
    <dbReference type="NCBI Taxonomy" id="117018"/>
    <lineage>
        <taxon>Eukaryota</taxon>
        <taxon>Fungi</taxon>
        <taxon>Dikarya</taxon>
        <taxon>Basidiomycota</taxon>
        <taxon>Agaricomycotina</taxon>
        <taxon>Agaricomycetes</taxon>
        <taxon>Agaricomycetidae</taxon>
        <taxon>Agaricales</taxon>
        <taxon>Tricholomatineae</taxon>
        <taxon>Lyophyllaceae</taxon>
        <taxon>Asterophora</taxon>
    </lineage>
</organism>
<feature type="compositionally biased region" description="Polar residues" evidence="1">
    <location>
        <begin position="118"/>
        <end position="134"/>
    </location>
</feature>
<dbReference type="Proteomes" id="UP000775547">
    <property type="component" value="Unassembled WGS sequence"/>
</dbReference>
<dbReference type="OrthoDB" id="3219024at2759"/>
<feature type="compositionally biased region" description="Polar residues" evidence="1">
    <location>
        <begin position="258"/>
        <end position="275"/>
    </location>
</feature>
<reference evidence="2" key="2">
    <citation type="submission" date="2021-10" db="EMBL/GenBank/DDBJ databases">
        <title>Phylogenomics reveals ancestral predisposition of the termite-cultivated fungus Termitomyces towards a domesticated lifestyle.</title>
        <authorList>
            <person name="Auxier B."/>
            <person name="Grum-Grzhimaylo A."/>
            <person name="Cardenas M.E."/>
            <person name="Lodge J.D."/>
            <person name="Laessoe T."/>
            <person name="Pedersen O."/>
            <person name="Smith M.E."/>
            <person name="Kuyper T.W."/>
            <person name="Franco-Molano E.A."/>
            <person name="Baroni T.J."/>
            <person name="Aanen D.K."/>
        </authorList>
    </citation>
    <scope>NUCLEOTIDE SEQUENCE</scope>
    <source>
        <strain evidence="2">AP01</strain>
        <tissue evidence="2">Mycelium</tissue>
    </source>
</reference>
<name>A0A9P7GDQ0_9AGAR</name>
<protein>
    <submittedName>
        <fullName evidence="2">Uncharacterized protein</fullName>
    </submittedName>
</protein>
<feature type="compositionally biased region" description="Basic and acidic residues" evidence="1">
    <location>
        <begin position="236"/>
        <end position="248"/>
    </location>
</feature>
<keyword evidence="3" id="KW-1185">Reference proteome</keyword>
<proteinExistence type="predicted"/>
<sequence length="467" mass="50932">MPRPHRGGSACVVRPHSRSSSSSKLGANLQFTQKEQLPLKGVDKPKKNGTGYDNNQPNARGITRVASAQRVHSREHVQPFVPKQRAPPHTHKNNGGRGKAGFTISSPGEDDDDDDWVSSESGAATPSNNQSGSETESDDNIPDEEAIRRIAGERPPHTAPTVKGTRSETPVLPRVETARPSDFRPPVVTNPPQPQPQHEPEYQRHETRPEARTPTFSHMKTSPLPHLQHIQPQNHRSFDNETISEHPTPEAPSRHPNPRTSTKRQASTRPPSSHSIRGDQALRPHPLIRGHSYGQVYPAKPAPLEPLTVIQDASTSTSPPEFDGSQLSTSPTSSIQTDLASPEGYRGGQRRTSVSSARSVATLPVHSGLRDSVNWSLGGDRRRTLSTVSNSASSAALSSLVHLPTVTRPPSPQAIAFFPPVNPHANIEGIHPLLPGPYLNNHLTVLARRTPIKEAFDRVIRAKQIRT</sequence>
<dbReference type="EMBL" id="JABCKV010000016">
    <property type="protein sequence ID" value="KAG5646803.1"/>
    <property type="molecule type" value="Genomic_DNA"/>
</dbReference>
<evidence type="ECO:0000256" key="1">
    <source>
        <dbReference type="SAM" id="MobiDB-lite"/>
    </source>
</evidence>
<dbReference type="AlphaFoldDB" id="A0A9P7GDQ0"/>